<dbReference type="FunFam" id="3.40.50.300:FF:000113">
    <property type="entry name" value="Preprotein translocase subunit SecA"/>
    <property type="match status" value="1"/>
</dbReference>
<dbReference type="PANTHER" id="PTHR30612:SF0">
    <property type="entry name" value="CHLOROPLAST PROTEIN-TRANSPORTING ATPASE"/>
    <property type="match status" value="1"/>
</dbReference>
<evidence type="ECO:0000256" key="13">
    <source>
        <dbReference type="RuleBase" id="RU003874"/>
    </source>
</evidence>
<dbReference type="AlphaFoldDB" id="A0A132PGC6"/>
<keyword evidence="5 12" id="KW-0547">Nucleotide-binding</keyword>
<dbReference type="SMART" id="SM00958">
    <property type="entry name" value="SecA_PP_bind"/>
    <property type="match status" value="1"/>
</dbReference>
<dbReference type="Pfam" id="PF07517">
    <property type="entry name" value="SecA_DEAD"/>
    <property type="match status" value="1"/>
</dbReference>
<dbReference type="GO" id="GO:0006605">
    <property type="term" value="P:protein targeting"/>
    <property type="evidence" value="ECO:0007669"/>
    <property type="project" value="UniProtKB-UniRule"/>
</dbReference>
<evidence type="ECO:0000256" key="14">
    <source>
        <dbReference type="SAM" id="Coils"/>
    </source>
</evidence>
<dbReference type="GO" id="GO:0017038">
    <property type="term" value="P:protein import"/>
    <property type="evidence" value="ECO:0007669"/>
    <property type="project" value="InterPro"/>
</dbReference>
<dbReference type="FunFam" id="3.40.50.300:FF:000246">
    <property type="entry name" value="Preprotein translocase subunit SecA"/>
    <property type="match status" value="1"/>
</dbReference>
<dbReference type="GO" id="GO:0065002">
    <property type="term" value="P:intracellular protein transmembrane transport"/>
    <property type="evidence" value="ECO:0007669"/>
    <property type="project" value="UniProtKB-UniRule"/>
</dbReference>
<feature type="domain" description="Helicase ATP-binding" evidence="16">
    <location>
        <begin position="85"/>
        <end position="243"/>
    </location>
</feature>
<dbReference type="PRINTS" id="PR00906">
    <property type="entry name" value="SECA"/>
</dbReference>
<dbReference type="GO" id="GO:0005829">
    <property type="term" value="C:cytosol"/>
    <property type="evidence" value="ECO:0007669"/>
    <property type="project" value="TreeGrafter"/>
</dbReference>
<evidence type="ECO:0000256" key="4">
    <source>
        <dbReference type="ARBA" id="ARBA00022490"/>
    </source>
</evidence>
<comment type="caution">
    <text evidence="19">The sequence shown here is derived from an EMBL/GenBank/DDBJ whole genome shotgun (WGS) entry which is preliminary data.</text>
</comment>
<comment type="subunit">
    <text evidence="12">Monomer and homodimer. Part of the essential Sec protein translocation apparatus which comprises SecA, SecYEG and auxiliary proteins SecDF. Other proteins may also be involved.</text>
</comment>
<dbReference type="STRING" id="59750.AWC31_35945"/>
<dbReference type="PROSITE" id="PS51194">
    <property type="entry name" value="HELICASE_CTER"/>
    <property type="match status" value="1"/>
</dbReference>
<dbReference type="HAMAP" id="MF_01382">
    <property type="entry name" value="SecA"/>
    <property type="match status" value="1"/>
</dbReference>
<evidence type="ECO:0000256" key="5">
    <source>
        <dbReference type="ARBA" id="ARBA00022741"/>
    </source>
</evidence>
<keyword evidence="2 12" id="KW-0813">Transport</keyword>
<dbReference type="FunFam" id="3.90.1440.10:FF:000002">
    <property type="entry name" value="Protein translocase subunit SecA"/>
    <property type="match status" value="1"/>
</dbReference>
<keyword evidence="6 12" id="KW-0067">ATP-binding</keyword>
<evidence type="ECO:0000259" key="17">
    <source>
        <dbReference type="PROSITE" id="PS51194"/>
    </source>
</evidence>
<feature type="coiled-coil region" evidence="14">
    <location>
        <begin position="730"/>
        <end position="757"/>
    </location>
</feature>
<dbReference type="Gene3D" id="3.90.1440.10">
    <property type="entry name" value="SecA, preprotein cross-linking domain"/>
    <property type="match status" value="1"/>
</dbReference>
<dbReference type="InterPro" id="IPR014001">
    <property type="entry name" value="Helicase_ATP-bd"/>
</dbReference>
<dbReference type="Pfam" id="PF01043">
    <property type="entry name" value="SecA_PP_bind"/>
    <property type="match status" value="1"/>
</dbReference>
<evidence type="ECO:0000256" key="15">
    <source>
        <dbReference type="SAM" id="MobiDB-lite"/>
    </source>
</evidence>
<keyword evidence="3 12" id="KW-1003">Cell membrane</keyword>
<dbReference type="NCBIfam" id="NF009538">
    <property type="entry name" value="PRK12904.1"/>
    <property type="match status" value="1"/>
</dbReference>
<feature type="binding site" evidence="12">
    <location>
        <position position="83"/>
    </location>
    <ligand>
        <name>ATP</name>
        <dbReference type="ChEBI" id="CHEBI:30616"/>
    </ligand>
</feature>
<accession>A0A132PGC6</accession>
<feature type="compositionally biased region" description="Basic residues" evidence="15">
    <location>
        <begin position="943"/>
        <end position="957"/>
    </location>
</feature>
<dbReference type="FunFam" id="1.10.3060.10:FF:000002">
    <property type="entry name" value="Preprotein translocase subunit SecA"/>
    <property type="match status" value="1"/>
</dbReference>
<dbReference type="InterPro" id="IPR044722">
    <property type="entry name" value="SecA_SF2_C"/>
</dbReference>
<dbReference type="GO" id="GO:0005886">
    <property type="term" value="C:plasma membrane"/>
    <property type="evidence" value="ECO:0007669"/>
    <property type="project" value="UniProtKB-SubCell"/>
</dbReference>
<organism evidence="19 20">
    <name type="scientific">Mycolicibacterium wolinskyi</name>
    <dbReference type="NCBI Taxonomy" id="59750"/>
    <lineage>
        <taxon>Bacteria</taxon>
        <taxon>Bacillati</taxon>
        <taxon>Actinomycetota</taxon>
        <taxon>Actinomycetes</taxon>
        <taxon>Mycobacteriales</taxon>
        <taxon>Mycobacteriaceae</taxon>
        <taxon>Mycolicibacterium</taxon>
    </lineage>
</organism>
<evidence type="ECO:0000313" key="20">
    <source>
        <dbReference type="Proteomes" id="UP000070612"/>
    </source>
</evidence>
<dbReference type="InterPro" id="IPR011130">
    <property type="entry name" value="SecA_preprotein_X-link_dom"/>
</dbReference>
<dbReference type="GO" id="GO:0008564">
    <property type="term" value="F:protein-exporting ATPase activity"/>
    <property type="evidence" value="ECO:0007669"/>
    <property type="project" value="UniProtKB-EC"/>
</dbReference>
<feature type="domain" description="SecA family profile" evidence="18">
    <location>
        <begin position="1"/>
        <end position="612"/>
    </location>
</feature>
<dbReference type="PANTHER" id="PTHR30612">
    <property type="entry name" value="SECA INNER MEMBRANE COMPONENT OF SEC PROTEIN SECRETION SYSTEM"/>
    <property type="match status" value="1"/>
</dbReference>
<dbReference type="InterPro" id="IPR020937">
    <property type="entry name" value="SecA_CS"/>
</dbReference>
<dbReference type="SMART" id="SM00957">
    <property type="entry name" value="SecA_DEAD"/>
    <property type="match status" value="1"/>
</dbReference>
<evidence type="ECO:0000256" key="2">
    <source>
        <dbReference type="ARBA" id="ARBA00022448"/>
    </source>
</evidence>
<dbReference type="CDD" id="cd18803">
    <property type="entry name" value="SF2_C_secA"/>
    <property type="match status" value="1"/>
</dbReference>
<evidence type="ECO:0000256" key="11">
    <source>
        <dbReference type="ARBA" id="ARBA00034006"/>
    </source>
</evidence>
<evidence type="ECO:0000256" key="12">
    <source>
        <dbReference type="HAMAP-Rule" id="MF_01382"/>
    </source>
</evidence>
<keyword evidence="8 12" id="KW-1278">Translocase</keyword>
<evidence type="ECO:0000256" key="1">
    <source>
        <dbReference type="ARBA" id="ARBA00007650"/>
    </source>
</evidence>
<evidence type="ECO:0000256" key="10">
    <source>
        <dbReference type="ARBA" id="ARBA00023136"/>
    </source>
</evidence>
<dbReference type="PATRIC" id="fig|59750.3.peg.3056"/>
<dbReference type="SUPFAM" id="SSF81886">
    <property type="entry name" value="Helical scaffold and wing domains of SecA"/>
    <property type="match status" value="1"/>
</dbReference>
<dbReference type="RefSeq" id="WP_067854604.1">
    <property type="nucleotide sequence ID" value="NZ_LGTW01000020.1"/>
</dbReference>
<dbReference type="SUPFAM" id="SSF52540">
    <property type="entry name" value="P-loop containing nucleoside triphosphate hydrolases"/>
    <property type="match status" value="2"/>
</dbReference>
<dbReference type="InterPro" id="IPR011115">
    <property type="entry name" value="SecA_DEAD"/>
</dbReference>
<feature type="domain" description="Helicase C-terminal" evidence="17">
    <location>
        <begin position="416"/>
        <end position="617"/>
    </location>
</feature>
<dbReference type="EC" id="7.4.2.8" evidence="12"/>
<name>A0A132PGC6_9MYCO</name>
<keyword evidence="9 12" id="KW-0811">Translocation</keyword>
<feature type="binding site" evidence="12">
    <location>
        <position position="490"/>
    </location>
    <ligand>
        <name>ATP</name>
        <dbReference type="ChEBI" id="CHEBI:30616"/>
    </ligand>
</feature>
<keyword evidence="20" id="KW-1185">Reference proteome</keyword>
<keyword evidence="14" id="KW-0175">Coiled coil</keyword>
<dbReference type="PROSITE" id="PS01312">
    <property type="entry name" value="SECA"/>
    <property type="match status" value="1"/>
</dbReference>
<evidence type="ECO:0000259" key="16">
    <source>
        <dbReference type="PROSITE" id="PS51192"/>
    </source>
</evidence>
<dbReference type="PROSITE" id="PS51192">
    <property type="entry name" value="HELICASE_ATP_BIND_1"/>
    <property type="match status" value="1"/>
</dbReference>
<reference evidence="19 20" key="1">
    <citation type="submission" date="2015-07" db="EMBL/GenBank/DDBJ databases">
        <title>A draft genome sequence of Mycobacterium wolinskyi.</title>
        <authorList>
            <person name="de Man T.J."/>
            <person name="Perry K.A."/>
            <person name="Coulliette A.D."/>
            <person name="Jensen B."/>
            <person name="Toney N.C."/>
            <person name="Limbago B.M."/>
            <person name="Noble-Wang J."/>
        </authorList>
    </citation>
    <scope>NUCLEOTIDE SEQUENCE [LARGE SCALE GENOMIC DNA]</scope>
    <source>
        <strain evidence="19 20">CDC_01</strain>
    </source>
</reference>
<dbReference type="NCBIfam" id="TIGR00963">
    <property type="entry name" value="secA"/>
    <property type="match status" value="1"/>
</dbReference>
<comment type="catalytic activity">
    <reaction evidence="11 12">
        <text>ATP + H2O + cellular proteinSide 1 = ADP + phosphate + cellular proteinSide 2.</text>
        <dbReference type="EC" id="7.4.2.8"/>
    </reaction>
</comment>
<feature type="region of interest" description="Disordered" evidence="15">
    <location>
        <begin position="860"/>
        <end position="957"/>
    </location>
</feature>
<comment type="similarity">
    <text evidence="1 12 13">Belongs to the SecA family.</text>
</comment>
<dbReference type="CDD" id="cd17928">
    <property type="entry name" value="DEXDc_SecA"/>
    <property type="match status" value="1"/>
</dbReference>
<gene>
    <name evidence="12" type="primary">secA</name>
    <name evidence="19" type="ORF">AFM11_25955</name>
</gene>
<protein>
    <recommendedName>
        <fullName evidence="12 13">Protein translocase subunit SecA</fullName>
        <ecNumber evidence="12">7.4.2.8</ecNumber>
    </recommendedName>
</protein>
<dbReference type="GO" id="GO:0031522">
    <property type="term" value="C:cell envelope Sec protein transport complex"/>
    <property type="evidence" value="ECO:0007669"/>
    <property type="project" value="UniProtKB-ARBA"/>
</dbReference>
<dbReference type="InterPro" id="IPR027417">
    <property type="entry name" value="P-loop_NTPase"/>
</dbReference>
<dbReference type="Proteomes" id="UP000070612">
    <property type="component" value="Unassembled WGS sequence"/>
</dbReference>
<evidence type="ECO:0000256" key="3">
    <source>
        <dbReference type="ARBA" id="ARBA00022475"/>
    </source>
</evidence>
<dbReference type="InterPro" id="IPR011116">
    <property type="entry name" value="SecA_Wing/Scaffold"/>
</dbReference>
<feature type="binding site" evidence="12">
    <location>
        <begin position="101"/>
        <end position="105"/>
    </location>
    <ligand>
        <name>ATP</name>
        <dbReference type="ChEBI" id="CHEBI:30616"/>
    </ligand>
</feature>
<evidence type="ECO:0000256" key="9">
    <source>
        <dbReference type="ARBA" id="ARBA00023010"/>
    </source>
</evidence>
<dbReference type="GO" id="GO:0005524">
    <property type="term" value="F:ATP binding"/>
    <property type="evidence" value="ECO:0007669"/>
    <property type="project" value="UniProtKB-UniRule"/>
</dbReference>
<evidence type="ECO:0000259" key="18">
    <source>
        <dbReference type="PROSITE" id="PS51196"/>
    </source>
</evidence>
<dbReference type="EMBL" id="LGTW01000020">
    <property type="protein sequence ID" value="KWX21363.1"/>
    <property type="molecule type" value="Genomic_DNA"/>
</dbReference>
<evidence type="ECO:0000313" key="19">
    <source>
        <dbReference type="EMBL" id="KWX21363.1"/>
    </source>
</evidence>
<comment type="function">
    <text evidence="12">Part of the Sec protein translocase complex. Interacts with the SecYEG preprotein conducting channel. Has a central role in coupling the hydrolysis of ATP to the transfer of proteins into and across the cell membrane, serving as an ATP-driven molecular motor driving the stepwise translocation of polypeptide chains across the membrane.</text>
</comment>
<dbReference type="Gene3D" id="3.40.50.300">
    <property type="entry name" value="P-loop containing nucleotide triphosphate hydrolases"/>
    <property type="match status" value="2"/>
</dbReference>
<keyword evidence="7 12" id="KW-0653">Protein transport</keyword>
<comment type="subcellular location">
    <subcellularLocation>
        <location evidence="12">Cell membrane</location>
        <topology evidence="12">Peripheral membrane protein</topology>
        <orientation evidence="12">Cytoplasmic side</orientation>
    </subcellularLocation>
    <subcellularLocation>
        <location evidence="12">Cytoplasm</location>
    </subcellularLocation>
    <text evidence="12">Distribution is 50-50.</text>
</comment>
<dbReference type="InterPro" id="IPR000185">
    <property type="entry name" value="SecA"/>
</dbReference>
<keyword evidence="4 12" id="KW-0963">Cytoplasm</keyword>
<evidence type="ECO:0000256" key="8">
    <source>
        <dbReference type="ARBA" id="ARBA00022967"/>
    </source>
</evidence>
<dbReference type="InterPro" id="IPR036266">
    <property type="entry name" value="SecA_Wing/Scaffold_sf"/>
</dbReference>
<dbReference type="Pfam" id="PF07516">
    <property type="entry name" value="SecA_SW"/>
    <property type="match status" value="1"/>
</dbReference>
<sequence>MLSKLLRLGEGRMVKRLKKVADYVNTLSDDVEKLSDAELRAKTDEFKKRIADGEDLDDLLPEAFAVAREAAWRVLNQRHFDVQVMGGAALHFGNVAEMKTGEGKTLTAVLPSYLNALSGDGVHVVTVNDYLAKRDSEWMGRVHRFLGLDVGVILSGLTPEERRAAYAADITYGTNNEFGFDYLRDNMAHSVDDMVQRGHNFAIVDEVDSILIDEARTPLIISGPADGASNWYTEFARLAPLMEKDVHYEVDLRKRTVGVHELGVEFVEDQLGIDNLYEAANSPLVSYLNNALKAKELFQRDKDYIVRNGEVVIVDEFTGRVLVGRRYNEGMHQAIEAKEHVEIKAENQTLATITLQNYFRLYNKLSGMTGTAETEAAELHEIYKLGVVPIPTNRPMVRQDQSDLIYKTEEAKYIAVVDDVAERYEKGQPVLIGTTSVERSEYLSRQFTKRKIPHNVLNAKYHEQEANIIAEAGRLGAITVATNMAGRGTDIVLGGNVDFLADKRLRERGLDPVETPDEYEAAWEDTLNTIKEEASKEAKKVVEAGGLYVLGTERHESRRIDNQLRGRSGRQGDPGESRFYLSLGDELMRRFNGATLESLLTRLNLPDDVPIEAKMVTRAIKSAQTQVEQQNFEVRKNVLKYDEVMNQQRKVIYEERRLILEGENLQEQAHKMLIDVVTAYVDGATAEGYAEDWDLETLWTALKTLYPVGVDHHDLIDSNAVGEAGELTREELLETLIKDAERAYAEREKQIEEIAGEGAMRQLERNVLLNVIDRKWREHLYEMDYLKEGIGLRAMAQRDPLVEYQREGYDMFVGMLDALKEESVGFLFNVQVEATPAPAVAPVAAPQGLAEFAAAAAAKASDKAQSSDSEPAAVATKERRDAGAPAQPAPALRAKGIDNDAPPLTYTGPSEDGSAQVQRTSGGGRHAAPSGGTRRERREAARRQAKTGRPAKSHRKP</sequence>
<evidence type="ECO:0000256" key="6">
    <source>
        <dbReference type="ARBA" id="ARBA00022840"/>
    </source>
</evidence>
<dbReference type="InterPro" id="IPR001650">
    <property type="entry name" value="Helicase_C-like"/>
</dbReference>
<proteinExistence type="inferred from homology"/>
<dbReference type="FunFam" id="3.40.50.300:FF:000334">
    <property type="entry name" value="Protein translocase subunit SecA"/>
    <property type="match status" value="1"/>
</dbReference>
<dbReference type="InterPro" id="IPR014018">
    <property type="entry name" value="SecA_motor_DEAD"/>
</dbReference>
<evidence type="ECO:0000256" key="7">
    <source>
        <dbReference type="ARBA" id="ARBA00022927"/>
    </source>
</evidence>
<dbReference type="InterPro" id="IPR036670">
    <property type="entry name" value="SecA_X-link_sf"/>
</dbReference>
<dbReference type="SUPFAM" id="SSF81767">
    <property type="entry name" value="Pre-protein crosslinking domain of SecA"/>
    <property type="match status" value="1"/>
</dbReference>
<feature type="compositionally biased region" description="Basic and acidic residues" evidence="15">
    <location>
        <begin position="933"/>
        <end position="942"/>
    </location>
</feature>
<dbReference type="PROSITE" id="PS51196">
    <property type="entry name" value="SECA_MOTOR_DEAD"/>
    <property type="match status" value="1"/>
</dbReference>
<dbReference type="GO" id="GO:0043952">
    <property type="term" value="P:protein transport by the Sec complex"/>
    <property type="evidence" value="ECO:0007669"/>
    <property type="project" value="TreeGrafter"/>
</dbReference>
<keyword evidence="10 12" id="KW-0472">Membrane</keyword>
<dbReference type="Gene3D" id="1.10.3060.10">
    <property type="entry name" value="Helical scaffold and wing domains of SecA"/>
    <property type="match status" value="1"/>
</dbReference>
<dbReference type="Pfam" id="PF21090">
    <property type="entry name" value="P-loop_SecA"/>
    <property type="match status" value="1"/>
</dbReference>